<dbReference type="EMBL" id="JADCNL010000011">
    <property type="protein sequence ID" value="KAG0461030.1"/>
    <property type="molecule type" value="Genomic_DNA"/>
</dbReference>
<sequence>MRAAAAEGLEEGTELRQHLGSLLGRGGMVQTIKEIVNLPDQEIYVTLKGAAWTPARPCNVSSPKVSFVDSFHEVKSKRDKKKEVVQKKEDVLSSSILGTSYSGRRATVGRETASNESLLPLTGIANGSSFQAQSPSSYQQGWTGIPGHVSMADIVKMDDHQLAEDVAYIPGTPRTMQVSDDSWPSISQPNFGNDLAIADMSATATSYGDASKPLLVGDELQLHQAKVDEIQKYSRVLSLKVCRRDLLVNDFDLEISSAVANLQKLSLQKDGLVAPSLEDNPAVIIPRHLQVTNADCSHLSFGSFSSGISTTFPDSSSSNQLNCNLGSQTLLMAFPHYISLMLASVSEVIQDDAKNRTREISYNFPSLSGYGASSSTQQSAIAFAAPQASLQMQNLASLSTLMQSYTSSLQSSLLQPTLQPLRDLDLPFSPLLTTQSVSAKHSAETSISGPAISMSEVKPNAFLILNQAKALQATMFPLAIQSPNNYLSTIILKQHFLWAHLLT</sequence>
<keyword evidence="3" id="KW-1185">Reference proteome</keyword>
<reference evidence="2 3" key="1">
    <citation type="journal article" date="2020" name="Nat. Food">
        <title>A phased Vanilla planifolia genome enables genetic improvement of flavour and production.</title>
        <authorList>
            <person name="Hasing T."/>
            <person name="Tang H."/>
            <person name="Brym M."/>
            <person name="Khazi F."/>
            <person name="Huang T."/>
            <person name="Chambers A.H."/>
        </authorList>
    </citation>
    <scope>NUCLEOTIDE SEQUENCE [LARGE SCALE GENOMIC DNA]</scope>
    <source>
        <tissue evidence="2">Leaf</tissue>
    </source>
</reference>
<dbReference type="InterPro" id="IPR009719">
    <property type="entry name" value="GIP1_N"/>
</dbReference>
<comment type="caution">
    <text evidence="2">The sequence shown here is derived from an EMBL/GenBank/DDBJ whole genome shotgun (WGS) entry which is preliminary data.</text>
</comment>
<organism evidence="2 3">
    <name type="scientific">Vanilla planifolia</name>
    <name type="common">Vanilla</name>
    <dbReference type="NCBI Taxonomy" id="51239"/>
    <lineage>
        <taxon>Eukaryota</taxon>
        <taxon>Viridiplantae</taxon>
        <taxon>Streptophyta</taxon>
        <taxon>Embryophyta</taxon>
        <taxon>Tracheophyta</taxon>
        <taxon>Spermatophyta</taxon>
        <taxon>Magnoliopsida</taxon>
        <taxon>Liliopsida</taxon>
        <taxon>Asparagales</taxon>
        <taxon>Orchidaceae</taxon>
        <taxon>Vanilloideae</taxon>
        <taxon>Vanilleae</taxon>
        <taxon>Vanilla</taxon>
    </lineage>
</organism>
<evidence type="ECO:0000259" key="1">
    <source>
        <dbReference type="Pfam" id="PF06972"/>
    </source>
</evidence>
<dbReference type="Pfam" id="PF06972">
    <property type="entry name" value="GIP1_N"/>
    <property type="match status" value="1"/>
</dbReference>
<dbReference type="PANTHER" id="PTHR46445:SF3">
    <property type="entry name" value="RNA POLYMERASE II DEGRADATION FACTOR-LIKE PROTEIN (DUF1296)-RELATED"/>
    <property type="match status" value="1"/>
</dbReference>
<feature type="domain" description="GBF-interacting protein 1 N-terminal" evidence="1">
    <location>
        <begin position="28"/>
        <end position="83"/>
    </location>
</feature>
<gene>
    <name evidence="2" type="ORF">HPP92_021327</name>
</gene>
<accession>A0A835PVD8</accession>
<evidence type="ECO:0000313" key="2">
    <source>
        <dbReference type="EMBL" id="KAG0461030.1"/>
    </source>
</evidence>
<dbReference type="Proteomes" id="UP000636800">
    <property type="component" value="Chromosome 11"/>
</dbReference>
<evidence type="ECO:0000313" key="3">
    <source>
        <dbReference type="Proteomes" id="UP000636800"/>
    </source>
</evidence>
<dbReference type="AlphaFoldDB" id="A0A835PVD8"/>
<proteinExistence type="predicted"/>
<protein>
    <recommendedName>
        <fullName evidence="1">GBF-interacting protein 1 N-terminal domain-containing protein</fullName>
    </recommendedName>
</protein>
<name>A0A835PVD8_VANPL</name>
<dbReference type="PANTHER" id="PTHR46445">
    <property type="entry name" value="RNA POLYMERASE II DEGRADATION FACTOR-LIKE PROTEIN (DUF1296)"/>
    <property type="match status" value="1"/>
</dbReference>